<sequence>MEDIVQLCSLYTVEDESTGAVLGSVLSFMLQRTATVALSKMSAVERGMLTSRLIQAGGLQNGVCQRFLFEELCPPYSTIALLQQSHETYMRSAERMLVDWERETSTGILRRRRGSIPLLSLLRSDRGVEGHRPPVEFFGKGAEEFLSALLHAWNPNLTPLPLSLGELPPGLATYLALQYPVHTLQLLRKVVLEPSLPATWKNIWRRFFLSETNSAGGGVSTIHDLLTQGTCADFWPSLLNALVHPLLGISKNDDKNVNDEEGATESISYEGPTTFVTHAMLSLWLQEIKQYDDLEKTRKVIENIEMNERTSNLSFLHALSLGLRLVERDTNSLSDGELQQYSLAVLRAAYGLMLTLYHGNNMASHYVRSALDHPDVNIFVPSFADLINEEFRFSGSELCCSTPAFIAALTLRLPLAQLYIAEQIWRVLELRVSHDSGNDISDEEISEVETRLQVLLNSYAYSGIPLETKEEQKKVETQPLHSSVGSSEEGKKEHGENQRRTFSLKRTRDDGKPSQAVNEVDNKNNLSLVSPPTTLEIAEMASRFSSALVDFAVEEVAPTKTLLHSSSPLSTFPAGSDGKTTSKAPRLFLVTPSHFKGILGLYSTSSHSLCSRAVQDVCCVLMSVFLYRLCTTLQQWLLNKISVERKVTVIDRYSWHMQRCLRFFSGLGVFRYAPVTRVLLPECLRQMEADAKEREKSAEGNLDEIVAAQKVKMSLEKFCGLIRRSL</sequence>
<reference evidence="2 3" key="1">
    <citation type="submission" date="2017-03" db="EMBL/GenBank/DDBJ databases">
        <title>An alternative strategy for trypanosome survival in the mammalian bloodstream revealed through genome and transcriptome analysis of the ubiquitous bovine parasite Trypanosoma (Megatrypanum) theileri.</title>
        <authorList>
            <person name="Kelly S."/>
            <person name="Ivens A."/>
            <person name="Mott A."/>
            <person name="O'Neill E."/>
            <person name="Emms D."/>
            <person name="Macleod O."/>
            <person name="Voorheis P."/>
            <person name="Matthews J."/>
            <person name="Matthews K."/>
            <person name="Carrington M."/>
        </authorList>
    </citation>
    <scope>NUCLEOTIDE SEQUENCE [LARGE SCALE GENOMIC DNA]</scope>
    <source>
        <strain evidence="2">Edinburgh</strain>
    </source>
</reference>
<comment type="caution">
    <text evidence="2">The sequence shown here is derived from an EMBL/GenBank/DDBJ whole genome shotgun (WGS) entry which is preliminary data.</text>
</comment>
<gene>
    <name evidence="2" type="ORF">TM35_000161870</name>
</gene>
<name>A0A1X0NWH4_9TRYP</name>
<proteinExistence type="predicted"/>
<dbReference type="EMBL" id="NBCO01000016">
    <property type="protein sequence ID" value="ORC88549.1"/>
    <property type="molecule type" value="Genomic_DNA"/>
</dbReference>
<evidence type="ECO:0000313" key="2">
    <source>
        <dbReference type="EMBL" id="ORC88549.1"/>
    </source>
</evidence>
<protein>
    <submittedName>
        <fullName evidence="2">Uncharacterized protein</fullName>
    </submittedName>
</protein>
<dbReference type="GeneID" id="39985839"/>
<feature type="compositionally biased region" description="Basic and acidic residues" evidence="1">
    <location>
        <begin position="488"/>
        <end position="499"/>
    </location>
</feature>
<feature type="region of interest" description="Disordered" evidence="1">
    <location>
        <begin position="470"/>
        <end position="525"/>
    </location>
</feature>
<dbReference type="Proteomes" id="UP000192257">
    <property type="component" value="Unassembled WGS sequence"/>
</dbReference>
<evidence type="ECO:0000256" key="1">
    <source>
        <dbReference type="SAM" id="MobiDB-lite"/>
    </source>
</evidence>
<evidence type="ECO:0000313" key="3">
    <source>
        <dbReference type="Proteomes" id="UP000192257"/>
    </source>
</evidence>
<accession>A0A1X0NWH4</accession>
<dbReference type="VEuPathDB" id="TriTrypDB:TM35_000161870"/>
<keyword evidence="3" id="KW-1185">Reference proteome</keyword>
<organism evidence="2 3">
    <name type="scientific">Trypanosoma theileri</name>
    <dbReference type="NCBI Taxonomy" id="67003"/>
    <lineage>
        <taxon>Eukaryota</taxon>
        <taxon>Discoba</taxon>
        <taxon>Euglenozoa</taxon>
        <taxon>Kinetoplastea</taxon>
        <taxon>Metakinetoplastina</taxon>
        <taxon>Trypanosomatida</taxon>
        <taxon>Trypanosomatidae</taxon>
        <taxon>Trypanosoma</taxon>
    </lineage>
</organism>
<dbReference type="OrthoDB" id="247264at2759"/>
<dbReference type="RefSeq" id="XP_028882615.1">
    <property type="nucleotide sequence ID" value="XM_029026059.1"/>
</dbReference>
<feature type="compositionally biased region" description="Low complexity" evidence="1">
    <location>
        <begin position="477"/>
        <end position="487"/>
    </location>
</feature>
<dbReference type="AlphaFoldDB" id="A0A1X0NWH4"/>